<evidence type="ECO:0000256" key="2">
    <source>
        <dbReference type="SAM" id="SignalP"/>
    </source>
</evidence>
<protein>
    <submittedName>
        <fullName evidence="3">Uncharacterized protein</fullName>
    </submittedName>
</protein>
<dbReference type="RefSeq" id="XP_007880386.1">
    <property type="nucleotide sequence ID" value="XM_007882195.1"/>
</dbReference>
<dbReference type="EMBL" id="KE361637">
    <property type="protein sequence ID" value="EPQ27925.1"/>
    <property type="molecule type" value="Genomic_DNA"/>
</dbReference>
<evidence type="ECO:0000256" key="1">
    <source>
        <dbReference type="SAM" id="MobiDB-lite"/>
    </source>
</evidence>
<reference evidence="3 4" key="1">
    <citation type="journal article" date="2013" name="Plant Cell">
        <title>The transition from a phytopathogenic smut ancestor to an anamorphic biocontrol agent deciphered by comparative whole-genome analysis.</title>
        <authorList>
            <person name="Lefebvre F."/>
            <person name="Joly D.L."/>
            <person name="Labbe C."/>
            <person name="Teichmann B."/>
            <person name="Linning R."/>
            <person name="Belzile F."/>
            <person name="Bakkeren G."/>
            <person name="Belanger R.R."/>
        </authorList>
    </citation>
    <scope>NUCLEOTIDE SEQUENCE [LARGE SCALE GENOMIC DNA]</scope>
    <source>
        <strain evidence="3 4">PF-1</strain>
    </source>
</reference>
<proteinExistence type="predicted"/>
<feature type="region of interest" description="Disordered" evidence="1">
    <location>
        <begin position="101"/>
        <end position="228"/>
    </location>
</feature>
<keyword evidence="2" id="KW-0732">Signal</keyword>
<accession>A0A061H7C9</accession>
<dbReference type="Proteomes" id="UP000053664">
    <property type="component" value="Unassembled WGS sequence"/>
</dbReference>
<gene>
    <name evidence="3" type="ORF">PFL1_04669</name>
</gene>
<feature type="chain" id="PRO_5001599517" evidence="2">
    <location>
        <begin position="35"/>
        <end position="413"/>
    </location>
</feature>
<name>A0A061H7C9_9BASI</name>
<sequence length="413" mass="45605">MLPTFVRRGHRRPMLLSLLSLLAVLALLLPTSSAMEPPPPSWFGSGPAEFGEYLGRQFGDHVGPAPPADASADVDTALKLAVEPSSYHLAYPNPYRVDTSLRIGRGPSSSRQGAGPGRFDSDSLRYPLSTEGPSHQLDDADLYHDPVHPSRWRLAHPLHPDPPHGPQQYRQDSPASVDEAVALPIRSPELVRSSESENGGDPASAQGMEEPSDQLSWTAEHGPEGTVRLSGETRSARLRARPARFVSPEAIPMDGRAGWVWGNPDLFAEAQTEVIERLADHLEPGSDPKAALGTLIDFKPMIGRPNMRQYVRIRKSPSHRTGDRNKAVLFKDIMTPNYRIYFQEDIERSHELWKHGRAIKVFSIIAVPWSRDSSHPKTLVGEVAVLPELAFKRGSMPKKPFKLVEDPRGPLFG</sequence>
<evidence type="ECO:0000313" key="3">
    <source>
        <dbReference type="EMBL" id="EPQ27925.1"/>
    </source>
</evidence>
<feature type="signal peptide" evidence="2">
    <location>
        <begin position="1"/>
        <end position="34"/>
    </location>
</feature>
<dbReference type="KEGG" id="pfp:PFL1_04669"/>
<dbReference type="GeneID" id="19318770"/>
<dbReference type="HOGENOM" id="CLU_687225_0_0_1"/>
<evidence type="ECO:0000313" key="4">
    <source>
        <dbReference type="Proteomes" id="UP000053664"/>
    </source>
</evidence>
<dbReference type="AlphaFoldDB" id="A0A061H7C9"/>
<feature type="compositionally biased region" description="Basic and acidic residues" evidence="1">
    <location>
        <begin position="136"/>
        <end position="148"/>
    </location>
</feature>
<organism evidence="3 4">
    <name type="scientific">Pseudozyma flocculosa PF-1</name>
    <dbReference type="NCBI Taxonomy" id="1277687"/>
    <lineage>
        <taxon>Eukaryota</taxon>
        <taxon>Fungi</taxon>
        <taxon>Dikarya</taxon>
        <taxon>Basidiomycota</taxon>
        <taxon>Ustilaginomycotina</taxon>
        <taxon>Ustilaginomycetes</taxon>
        <taxon>Ustilaginales</taxon>
        <taxon>Ustilaginaceae</taxon>
        <taxon>Pseudozyma</taxon>
    </lineage>
</organism>